<name>A0A0Q1A3X8_RHOCA</name>
<protein>
    <submittedName>
        <fullName evidence="1">Uncharacterized protein</fullName>
    </submittedName>
</protein>
<dbReference type="OrthoDB" id="9768989at2"/>
<dbReference type="RefSeq" id="WP_055208237.1">
    <property type="nucleotide sequence ID" value="NZ_CP061202.1"/>
</dbReference>
<dbReference type="EMBL" id="FNAY01000005">
    <property type="protein sequence ID" value="SDE93821.1"/>
    <property type="molecule type" value="Genomic_DNA"/>
</dbReference>
<accession>A0A0Q1A3X8</accession>
<evidence type="ECO:0000313" key="1">
    <source>
        <dbReference type="EMBL" id="SDE93821.1"/>
    </source>
</evidence>
<evidence type="ECO:0000313" key="2">
    <source>
        <dbReference type="Proteomes" id="UP000183812"/>
    </source>
</evidence>
<proteinExistence type="predicted"/>
<dbReference type="AlphaFoldDB" id="A0A0Q1A3X8"/>
<gene>
    <name evidence="1" type="ORF">SAMN04244550_01359</name>
</gene>
<dbReference type="Proteomes" id="UP000183812">
    <property type="component" value="Unassembled WGS sequence"/>
</dbReference>
<sequence>MIVMTELHDSARQFVGFGHPREALKLLATASLTISNVALVRQFLAAWPQFQSVKHAVTFRAVATARTEAVEALTAARIEK</sequence>
<reference evidence="1 2" key="1">
    <citation type="submission" date="2016-10" db="EMBL/GenBank/DDBJ databases">
        <authorList>
            <person name="de Groot N.N."/>
        </authorList>
    </citation>
    <scope>NUCLEOTIDE SEQUENCE [LARGE SCALE GENOMIC DNA]</scope>
    <source>
        <strain evidence="2">DSM 938 / 37b4</strain>
    </source>
</reference>
<organism evidence="1 2">
    <name type="scientific">Rhodobacter capsulatus</name>
    <name type="common">Rhodopseudomonas capsulata</name>
    <dbReference type="NCBI Taxonomy" id="1061"/>
    <lineage>
        <taxon>Bacteria</taxon>
        <taxon>Pseudomonadati</taxon>
        <taxon>Pseudomonadota</taxon>
        <taxon>Alphaproteobacteria</taxon>
        <taxon>Rhodobacterales</taxon>
        <taxon>Rhodobacter group</taxon>
        <taxon>Rhodobacter</taxon>
    </lineage>
</organism>